<dbReference type="eggNOG" id="ENOG502QW0B">
    <property type="taxonomic scope" value="Eukaryota"/>
</dbReference>
<dbReference type="HOGENOM" id="CLU_438828_0_0_1"/>
<accession>U9TB31</accession>
<dbReference type="VEuPathDB" id="FungiDB:RhiirFUN_005713"/>
<sequence>MPFANICISKGLRVLHGWYIHPIPYEMTIKEFFVKFVLTKELSPECGINIAASEVIERVELSETPVSTATRVSPDCGIIELTSSRGVHIHYQLKNDTRIIPDLVPQRNSFMIMMQNAYRTQLYLPTFSQPEKANRKQTLRCDLSTQSLADTQGKQFIVSLVETIWYIDMCNHEKLKERSYHIPELFHEFFRRADPESYKVNFDWLRDAFDHFIIAISRYVEFLQRQHDITAKNHASETHVRSIDKAVTVKVHKKNIWVIPVDKTKYNHLKSLLIDLPSWKPVDIEEYLPNDPVQRMRYIQGLFYAFSFKIGEYRFNSGNNSFNAISIWKIDEQADEMTTLQENTRIVKSSTLRTIYRMLTEDFSAANTTNDAKVDERVNLALELGDPEITIDLCEHGSSRSSKYETFWKFAAQFLVGKAADAVTAVDECRHDTVVHLATAISVNDLLYQIKRECLPEIPIPSFMVQTRQLRAFHQDVHYASALFRYEKEFAVKFREITNLIFLDDKHRCKVGELRFPVAAVERGKKVMVSKDTTFAVADHNFTKTVIIPSVAMICNIPESVNSNFYAGKVHIELKDPIFKPSSPLRHATELYHLLLDEGLVNKPVLCLYTDGGPDHHCTYTHI</sequence>
<dbReference type="VEuPathDB" id="FungiDB:RhiirFUN_005712"/>
<protein>
    <submittedName>
        <fullName evidence="1">Uncharacterized protein</fullName>
    </submittedName>
</protein>
<dbReference type="EMBL" id="KI294155">
    <property type="protein sequence ID" value="ESA04622.1"/>
    <property type="molecule type" value="Genomic_DNA"/>
</dbReference>
<evidence type="ECO:0000313" key="1">
    <source>
        <dbReference type="EMBL" id="ESA04622.1"/>
    </source>
</evidence>
<dbReference type="AlphaFoldDB" id="U9TB31"/>
<proteinExistence type="predicted"/>
<organism evidence="1">
    <name type="scientific">Rhizophagus irregularis (strain DAOM 181602 / DAOM 197198 / MUCL 43194)</name>
    <name type="common">Arbuscular mycorrhizal fungus</name>
    <name type="synonym">Glomus intraradices</name>
    <dbReference type="NCBI Taxonomy" id="747089"/>
    <lineage>
        <taxon>Eukaryota</taxon>
        <taxon>Fungi</taxon>
        <taxon>Fungi incertae sedis</taxon>
        <taxon>Mucoromycota</taxon>
        <taxon>Glomeromycotina</taxon>
        <taxon>Glomeromycetes</taxon>
        <taxon>Glomerales</taxon>
        <taxon>Glomeraceae</taxon>
        <taxon>Rhizophagus</taxon>
    </lineage>
</organism>
<name>U9TB31_RHIID</name>
<gene>
    <name evidence="1" type="ORF">GLOINDRAFT_4400</name>
</gene>
<reference evidence="1" key="1">
    <citation type="submission" date="2013-07" db="EMBL/GenBank/DDBJ databases">
        <title>The genome of an arbuscular mycorrhizal fungus provides insights into the evolution of the oldest plant symbiosis.</title>
        <authorList>
            <consortium name="DOE Joint Genome Institute"/>
            <person name="Tisserant E."/>
            <person name="Malbreil M."/>
            <person name="Kuo A."/>
            <person name="Kohler A."/>
            <person name="Symeonidi A."/>
            <person name="Balestrini R."/>
            <person name="Charron P."/>
            <person name="Duensing N."/>
            <person name="Frei-dit-Frey N."/>
            <person name="Gianinazzi-Pearson V."/>
            <person name="Gilbert B."/>
            <person name="Handa Y."/>
            <person name="Hijri M."/>
            <person name="Kaul R."/>
            <person name="Kawaguchi M."/>
            <person name="Krajinski F."/>
            <person name="Lammers P."/>
            <person name="Lapierre D."/>
            <person name="Masclaux F.G."/>
            <person name="Murat C."/>
            <person name="Morin E."/>
            <person name="Ndikumana S."/>
            <person name="Pagni M."/>
            <person name="Petitpierre D."/>
            <person name="Requena N."/>
            <person name="Rosikiewicz P."/>
            <person name="Riley R."/>
            <person name="Saito K."/>
            <person name="San Clemente H."/>
            <person name="Shapiro H."/>
            <person name="van Tuinen D."/>
            <person name="Becard G."/>
            <person name="Bonfante P."/>
            <person name="Paszkowski U."/>
            <person name="Shachar-Hill Y."/>
            <person name="Young J.P."/>
            <person name="Sanders I.R."/>
            <person name="Henrissat B."/>
            <person name="Rensing S.A."/>
            <person name="Grigoriev I.V."/>
            <person name="Corradi N."/>
            <person name="Roux C."/>
            <person name="Martin F."/>
        </authorList>
    </citation>
    <scope>NUCLEOTIDE SEQUENCE</scope>
    <source>
        <strain evidence="1">DAOM 197198</strain>
    </source>
</reference>